<dbReference type="Proteomes" id="UP001165289">
    <property type="component" value="Unassembled WGS sequence"/>
</dbReference>
<dbReference type="PROSITE" id="PS50145">
    <property type="entry name" value="ZF_TRAF"/>
    <property type="match status" value="1"/>
</dbReference>
<comment type="caution">
    <text evidence="7">The sequence shown here is derived from an EMBL/GenBank/DDBJ whole genome shotgun (WGS) entry which is preliminary data.</text>
</comment>
<dbReference type="EMBL" id="JAKMXF010000313">
    <property type="protein sequence ID" value="KAI6650200.1"/>
    <property type="molecule type" value="Genomic_DNA"/>
</dbReference>
<keyword evidence="8" id="KW-1185">Reference proteome</keyword>
<feature type="coiled-coil region" evidence="5">
    <location>
        <begin position="173"/>
        <end position="200"/>
    </location>
</feature>
<evidence type="ECO:0000256" key="3">
    <source>
        <dbReference type="ARBA" id="ARBA00022833"/>
    </source>
</evidence>
<evidence type="ECO:0000256" key="5">
    <source>
        <dbReference type="SAM" id="Coils"/>
    </source>
</evidence>
<gene>
    <name evidence="7" type="ORF">LOD99_6117</name>
</gene>
<name>A0AAV7JP29_9METZ</name>
<evidence type="ECO:0000256" key="1">
    <source>
        <dbReference type="ARBA" id="ARBA00022723"/>
    </source>
</evidence>
<reference evidence="7 8" key="1">
    <citation type="journal article" date="2023" name="BMC Biol.">
        <title>The compact genome of the sponge Oopsacas minuta (Hexactinellida) is lacking key metazoan core genes.</title>
        <authorList>
            <person name="Santini S."/>
            <person name="Schenkelaars Q."/>
            <person name="Jourda C."/>
            <person name="Duchesne M."/>
            <person name="Belahbib H."/>
            <person name="Rocher C."/>
            <person name="Selva M."/>
            <person name="Riesgo A."/>
            <person name="Vervoort M."/>
            <person name="Leys S.P."/>
            <person name="Kodjabachian L."/>
            <person name="Le Bivic A."/>
            <person name="Borchiellini C."/>
            <person name="Claverie J.M."/>
            <person name="Renard E."/>
        </authorList>
    </citation>
    <scope>NUCLEOTIDE SEQUENCE [LARGE SCALE GENOMIC DNA]</scope>
    <source>
        <strain evidence="7">SPO-2</strain>
    </source>
</reference>
<keyword evidence="1 4" id="KW-0479">Metal-binding</keyword>
<dbReference type="AlphaFoldDB" id="A0AAV7JP29"/>
<feature type="zinc finger region" description="TRAF-type" evidence="4">
    <location>
        <begin position="108"/>
        <end position="151"/>
    </location>
</feature>
<evidence type="ECO:0000256" key="2">
    <source>
        <dbReference type="ARBA" id="ARBA00022771"/>
    </source>
</evidence>
<accession>A0AAV7JP29</accession>
<dbReference type="Pfam" id="PF02176">
    <property type="entry name" value="zf-TRAF"/>
    <property type="match status" value="1"/>
</dbReference>
<dbReference type="InterPro" id="IPR013083">
    <property type="entry name" value="Znf_RING/FYVE/PHD"/>
</dbReference>
<dbReference type="InterPro" id="IPR001293">
    <property type="entry name" value="Znf_TRAF"/>
</dbReference>
<evidence type="ECO:0000313" key="8">
    <source>
        <dbReference type="Proteomes" id="UP001165289"/>
    </source>
</evidence>
<keyword evidence="2 4" id="KW-0863">Zinc-finger</keyword>
<feature type="domain" description="TRAF-type" evidence="6">
    <location>
        <begin position="108"/>
        <end position="151"/>
    </location>
</feature>
<evidence type="ECO:0000313" key="7">
    <source>
        <dbReference type="EMBL" id="KAI6650200.1"/>
    </source>
</evidence>
<dbReference type="SUPFAM" id="SSF49599">
    <property type="entry name" value="TRAF domain-like"/>
    <property type="match status" value="1"/>
</dbReference>
<sequence length="220" mass="25583">MASKDNFPDKSNDLLYIKKVKEKKDMHCGHRRDYLAQNLSEMEEGLIICKKCTGIMREASLCRGDTTCLIFLRGESEEHCKDLCAMRVTSCLYCNKKENAIGQEKLFDVCSKYPISCPNKCSDKFPRGVLSEYRAKCELEEISCPYTEYGCNAKSMLRRDLIAHKKEYILEHTDMSLIEIKQHNEDIQQLREENMYLKNKQTEIQWGAKTIKHLMELSGK</sequence>
<protein>
    <submittedName>
        <fullName evidence="7">TNF receptor-associated factor 5</fullName>
    </submittedName>
</protein>
<keyword evidence="7" id="KW-0675">Receptor</keyword>
<keyword evidence="3 4" id="KW-0862">Zinc</keyword>
<evidence type="ECO:0000256" key="4">
    <source>
        <dbReference type="PROSITE-ProRule" id="PRU00207"/>
    </source>
</evidence>
<evidence type="ECO:0000259" key="6">
    <source>
        <dbReference type="PROSITE" id="PS50145"/>
    </source>
</evidence>
<keyword evidence="5" id="KW-0175">Coiled coil</keyword>
<organism evidence="7 8">
    <name type="scientific">Oopsacas minuta</name>
    <dbReference type="NCBI Taxonomy" id="111878"/>
    <lineage>
        <taxon>Eukaryota</taxon>
        <taxon>Metazoa</taxon>
        <taxon>Porifera</taxon>
        <taxon>Hexactinellida</taxon>
        <taxon>Hexasterophora</taxon>
        <taxon>Lyssacinosida</taxon>
        <taxon>Leucopsacidae</taxon>
        <taxon>Oopsacas</taxon>
    </lineage>
</organism>
<proteinExistence type="predicted"/>
<dbReference type="Gene3D" id="3.30.40.10">
    <property type="entry name" value="Zinc/RING finger domain, C3HC4 (zinc finger)"/>
    <property type="match status" value="1"/>
</dbReference>
<dbReference type="GO" id="GO:0008270">
    <property type="term" value="F:zinc ion binding"/>
    <property type="evidence" value="ECO:0007669"/>
    <property type="project" value="UniProtKB-KW"/>
</dbReference>